<protein>
    <recommendedName>
        <fullName evidence="11">Potassium-transporting ATPase KdpC subunit</fullName>
    </recommendedName>
    <alternativeName>
        <fullName evidence="11">ATP phosphohydrolase [potassium-transporting] C chain</fullName>
    </alternativeName>
    <alternativeName>
        <fullName evidence="11">Potassium-binding and translocating subunit C</fullName>
    </alternativeName>
    <alternativeName>
        <fullName evidence="11">Potassium-translocating ATPase C chain</fullName>
    </alternativeName>
</protein>
<evidence type="ECO:0000256" key="1">
    <source>
        <dbReference type="ARBA" id="ARBA00022448"/>
    </source>
</evidence>
<dbReference type="InterPro" id="IPR003820">
    <property type="entry name" value="KdpC"/>
</dbReference>
<gene>
    <name evidence="11" type="primary">kdpC</name>
    <name evidence="12" type="ORF">QV13_24725</name>
</gene>
<dbReference type="RefSeq" id="WP_024924204.1">
    <property type="nucleotide sequence ID" value="NZ_MDEO01000036.1"/>
</dbReference>
<dbReference type="OrthoDB" id="9788285at2"/>
<comment type="caution">
    <text evidence="12">The sequence shown here is derived from an EMBL/GenBank/DDBJ whole genome shotgun (WGS) entry which is preliminary data.</text>
</comment>
<keyword evidence="1 11" id="KW-0813">Transport</keyword>
<dbReference type="PIRSF" id="PIRSF001296">
    <property type="entry name" value="K_ATPase_KdpC"/>
    <property type="match status" value="1"/>
</dbReference>
<organism evidence="12 13">
    <name type="scientific">Mesorhizobium hungaricum</name>
    <dbReference type="NCBI Taxonomy" id="1566387"/>
    <lineage>
        <taxon>Bacteria</taxon>
        <taxon>Pseudomonadati</taxon>
        <taxon>Pseudomonadota</taxon>
        <taxon>Alphaproteobacteria</taxon>
        <taxon>Hyphomicrobiales</taxon>
        <taxon>Phyllobacteriaceae</taxon>
        <taxon>Mesorhizobium</taxon>
    </lineage>
</organism>
<dbReference type="NCBIfam" id="TIGR00681">
    <property type="entry name" value="kdpC"/>
    <property type="match status" value="1"/>
</dbReference>
<evidence type="ECO:0000256" key="7">
    <source>
        <dbReference type="ARBA" id="ARBA00022958"/>
    </source>
</evidence>
<dbReference type="AlphaFoldDB" id="A0A1C2DDN9"/>
<comment type="subcellular location">
    <subcellularLocation>
        <location evidence="11">Cell membrane</location>
        <topology evidence="11">Single-pass membrane protein</topology>
    </subcellularLocation>
</comment>
<evidence type="ECO:0000256" key="3">
    <source>
        <dbReference type="ARBA" id="ARBA00022538"/>
    </source>
</evidence>
<keyword evidence="5 11" id="KW-0547">Nucleotide-binding</keyword>
<evidence type="ECO:0000313" key="13">
    <source>
        <dbReference type="Proteomes" id="UP000094412"/>
    </source>
</evidence>
<keyword evidence="4 11" id="KW-0812">Transmembrane</keyword>
<dbReference type="EMBL" id="MDEO01000036">
    <property type="protein sequence ID" value="OCX12795.1"/>
    <property type="molecule type" value="Genomic_DNA"/>
</dbReference>
<name>A0A1C2DDN9_9HYPH</name>
<keyword evidence="6 11" id="KW-0067">ATP-binding</keyword>
<dbReference type="GO" id="GO:0005524">
    <property type="term" value="F:ATP binding"/>
    <property type="evidence" value="ECO:0007669"/>
    <property type="project" value="UniProtKB-UniRule"/>
</dbReference>
<proteinExistence type="inferred from homology"/>
<keyword evidence="10 11" id="KW-0472">Membrane</keyword>
<sequence>MTTYLRPAFVLIVLFTALLGIGYPLAITGIGQIALPAQANGSLIKQNGTVIGSELIGQNFANDRYFWPRPSAIGSTPYDAGNSSGSNLGTTSQKLKDRVTGDIQRLHAAGIAGPVPTDAATTSGSGLDPHISPDFARDQIARVAKARGLPETEVAKLVDDTAEGRLLGLIGEPRVNVLKLNLALDRLKS</sequence>
<dbReference type="HAMAP" id="MF_00276">
    <property type="entry name" value="KdpC"/>
    <property type="match status" value="1"/>
</dbReference>
<comment type="subunit">
    <text evidence="11">The system is composed of three essential subunits: KdpA, KdpB and KdpC.</text>
</comment>
<keyword evidence="2 11" id="KW-1003">Cell membrane</keyword>
<comment type="function">
    <text evidence="11">Part of the high-affinity ATP-driven potassium transport (or Kdp) system, which catalyzes the hydrolysis of ATP coupled with the electrogenic transport of potassium into the cytoplasm. This subunit acts as a catalytic chaperone that increases the ATP-binding affinity of the ATP-hydrolyzing subunit KdpB by the formation of a transient KdpB/KdpC/ATP ternary complex.</text>
</comment>
<dbReference type="GO" id="GO:0005886">
    <property type="term" value="C:plasma membrane"/>
    <property type="evidence" value="ECO:0007669"/>
    <property type="project" value="UniProtKB-SubCell"/>
</dbReference>
<keyword evidence="13" id="KW-1185">Reference proteome</keyword>
<dbReference type="NCBIfam" id="NF001454">
    <property type="entry name" value="PRK00315.1"/>
    <property type="match status" value="1"/>
</dbReference>
<evidence type="ECO:0000256" key="11">
    <source>
        <dbReference type="HAMAP-Rule" id="MF_00276"/>
    </source>
</evidence>
<keyword evidence="3 11" id="KW-0633">Potassium transport</keyword>
<evidence type="ECO:0000256" key="6">
    <source>
        <dbReference type="ARBA" id="ARBA00022840"/>
    </source>
</evidence>
<keyword evidence="7 11" id="KW-0630">Potassium</keyword>
<accession>A0A1C2DDN9</accession>
<dbReference type="Pfam" id="PF02669">
    <property type="entry name" value="KdpC"/>
    <property type="match status" value="1"/>
</dbReference>
<comment type="similarity">
    <text evidence="11">Belongs to the KdpC family.</text>
</comment>
<evidence type="ECO:0000313" key="12">
    <source>
        <dbReference type="EMBL" id="OCX12795.1"/>
    </source>
</evidence>
<dbReference type="GO" id="GO:0008556">
    <property type="term" value="F:P-type potassium transmembrane transporter activity"/>
    <property type="evidence" value="ECO:0007669"/>
    <property type="project" value="InterPro"/>
</dbReference>
<reference evidence="12 13" key="1">
    <citation type="submission" date="2016-08" db="EMBL/GenBank/DDBJ databases">
        <title>Whole genome sequence of Mesorhizobium sp. strain UASWS1009 isolated from industrial sewage.</title>
        <authorList>
            <person name="Crovadore J."/>
            <person name="Calmin G."/>
            <person name="Chablais R."/>
            <person name="Cochard B."/>
            <person name="Lefort F."/>
        </authorList>
    </citation>
    <scope>NUCLEOTIDE SEQUENCE [LARGE SCALE GENOMIC DNA]</scope>
    <source>
        <strain evidence="12 13">UASWS1009</strain>
    </source>
</reference>
<dbReference type="STRING" id="1566387.QV13_24725"/>
<evidence type="ECO:0000256" key="4">
    <source>
        <dbReference type="ARBA" id="ARBA00022692"/>
    </source>
</evidence>
<evidence type="ECO:0000256" key="9">
    <source>
        <dbReference type="ARBA" id="ARBA00023065"/>
    </source>
</evidence>
<evidence type="ECO:0000256" key="5">
    <source>
        <dbReference type="ARBA" id="ARBA00022741"/>
    </source>
</evidence>
<keyword evidence="9 11" id="KW-0406">Ion transport</keyword>
<dbReference type="Proteomes" id="UP000094412">
    <property type="component" value="Unassembled WGS sequence"/>
</dbReference>
<dbReference type="PANTHER" id="PTHR30042:SF2">
    <property type="entry name" value="POTASSIUM-TRANSPORTING ATPASE KDPC SUBUNIT"/>
    <property type="match status" value="1"/>
</dbReference>
<dbReference type="PANTHER" id="PTHR30042">
    <property type="entry name" value="POTASSIUM-TRANSPORTING ATPASE C CHAIN"/>
    <property type="match status" value="1"/>
</dbReference>
<evidence type="ECO:0000256" key="8">
    <source>
        <dbReference type="ARBA" id="ARBA00022989"/>
    </source>
</evidence>
<keyword evidence="8 11" id="KW-1133">Transmembrane helix</keyword>
<evidence type="ECO:0000256" key="10">
    <source>
        <dbReference type="ARBA" id="ARBA00023136"/>
    </source>
</evidence>
<evidence type="ECO:0000256" key="2">
    <source>
        <dbReference type="ARBA" id="ARBA00022475"/>
    </source>
</evidence>